<dbReference type="Proteomes" id="UP000094622">
    <property type="component" value="Unassembled WGS sequence"/>
</dbReference>
<evidence type="ECO:0000256" key="2">
    <source>
        <dbReference type="ARBA" id="ARBA00019841"/>
    </source>
</evidence>
<dbReference type="PANTHER" id="PTHR30255:SF2">
    <property type="entry name" value="SINGLE-STRANDED-DNA-SPECIFIC EXONUCLEASE RECJ"/>
    <property type="match status" value="1"/>
</dbReference>
<dbReference type="Gene3D" id="3.10.310.30">
    <property type="match status" value="1"/>
</dbReference>
<evidence type="ECO:0000313" key="10">
    <source>
        <dbReference type="EMBL" id="ODN69804.1"/>
    </source>
</evidence>
<feature type="coiled-coil region" evidence="6">
    <location>
        <begin position="336"/>
        <end position="363"/>
    </location>
</feature>
<dbReference type="PATRIC" id="fig|1439726.3.peg.3042"/>
<dbReference type="SUPFAM" id="SSF64182">
    <property type="entry name" value="DHH phosphoesterases"/>
    <property type="match status" value="1"/>
</dbReference>
<dbReference type="GO" id="GO:0008409">
    <property type="term" value="F:5'-3' exonuclease activity"/>
    <property type="evidence" value="ECO:0007669"/>
    <property type="project" value="InterPro"/>
</dbReference>
<dbReference type="Pfam" id="PF01368">
    <property type="entry name" value="DHH"/>
    <property type="match status" value="1"/>
</dbReference>
<evidence type="ECO:0000256" key="6">
    <source>
        <dbReference type="SAM" id="Coils"/>
    </source>
</evidence>
<feature type="domain" description="DHHA1" evidence="8">
    <location>
        <begin position="374"/>
        <end position="469"/>
    </location>
</feature>
<dbReference type="GO" id="GO:0006310">
    <property type="term" value="P:DNA recombination"/>
    <property type="evidence" value="ECO:0007669"/>
    <property type="project" value="InterPro"/>
</dbReference>
<gene>
    <name evidence="10" type="primary">recJ</name>
    <name evidence="10" type="ORF">A6302_02887</name>
</gene>
<dbReference type="Pfam" id="PF17768">
    <property type="entry name" value="RecJ_OB"/>
    <property type="match status" value="1"/>
</dbReference>
<keyword evidence="6" id="KW-0175">Coiled coil</keyword>
<dbReference type="InterPro" id="IPR051673">
    <property type="entry name" value="SSDNA_exonuclease_RecJ"/>
</dbReference>
<organism evidence="10 11">
    <name type="scientific">Methylobrevis pamukkalensis</name>
    <dbReference type="NCBI Taxonomy" id="1439726"/>
    <lineage>
        <taxon>Bacteria</taxon>
        <taxon>Pseudomonadati</taxon>
        <taxon>Pseudomonadota</taxon>
        <taxon>Alphaproteobacteria</taxon>
        <taxon>Hyphomicrobiales</taxon>
        <taxon>Pleomorphomonadaceae</taxon>
        <taxon>Methylobrevis</taxon>
    </lineage>
</organism>
<evidence type="ECO:0000256" key="4">
    <source>
        <dbReference type="ARBA" id="ARBA00022801"/>
    </source>
</evidence>
<dbReference type="Gene3D" id="3.90.1640.30">
    <property type="match status" value="1"/>
</dbReference>
<reference evidence="10 11" key="1">
    <citation type="submission" date="2016-07" db="EMBL/GenBank/DDBJ databases">
        <title>Draft Genome Sequence of Methylobrevis pamukkalensis PK2.</title>
        <authorList>
            <person name="Vasilenko O.V."/>
            <person name="Doronina N.V."/>
            <person name="Shmareva M.N."/>
            <person name="Tarlachkov S.V."/>
            <person name="Mustakhimov I."/>
            <person name="Trotsenko Y.A."/>
        </authorList>
    </citation>
    <scope>NUCLEOTIDE SEQUENCE [LARGE SCALE GENOMIC DNA]</scope>
    <source>
        <strain evidence="10 11">PK2</strain>
    </source>
</reference>
<feature type="domain" description="DDH" evidence="7">
    <location>
        <begin position="98"/>
        <end position="256"/>
    </location>
</feature>
<dbReference type="InterPro" id="IPR004610">
    <property type="entry name" value="RecJ"/>
</dbReference>
<dbReference type="InterPro" id="IPR038763">
    <property type="entry name" value="DHH_sf"/>
</dbReference>
<comment type="caution">
    <text evidence="10">The sequence shown here is derived from an EMBL/GenBank/DDBJ whole genome shotgun (WGS) entry which is preliminary data.</text>
</comment>
<protein>
    <recommendedName>
        <fullName evidence="2">Single-stranded-DNA-specific exonuclease RecJ</fullName>
    </recommendedName>
</protein>
<keyword evidence="11" id="KW-1185">Reference proteome</keyword>
<dbReference type="InterPro" id="IPR001667">
    <property type="entry name" value="DDH_dom"/>
</dbReference>
<dbReference type="InterPro" id="IPR003156">
    <property type="entry name" value="DHHA1_dom"/>
</dbReference>
<accession>A0A1E3H0I8</accession>
<sequence length="603" mass="63248">MAGQGPVRGVLGVSRSIGGRHWVDRLDPDQAAIARAIAQREGLPELLGRVLASRGVSAEAATAFLSPSLRDLMPDPDVLRDMDVAASRIADAVMAGSRIAIFGDYDVDGATSSAVLARFLRHQGLTARIFIPDRIVDGYGPNPRAVEALREDGAELLVTVDCGTQSFEAFEAARRVGLDVVALDHHQASETLPDLVALVNPNRQDDLSGLGHLCAAGVTFLGVVAVNRELRRRGWYGPARKEPDLLGYLDLVALGTVCDVVPLKGLNRAFVVQGIKVMRARANRGLAALCDVVRLNGPATPYHLGFLLGPRINAGGRIGDAALGARLLTTDDPLEAGRIATELDVLNRERQAMEAEMLAEAEADVAASLVTRDPPVIVAASANWHPGIVGLVAARLKERHGRPAFAVALGEDGLGTGSGRSIPGVDLGKAVRAAVDGGLLVKGGGHAMAAGLTIRATETAAFAEFIEGQLGAEVEQAREGADFDIDGALTAAGATVDLIELLEKAGPYGSGQPEPVFAFPAHKIAYAEPAGNGHVRVALSSTDGTRLKAMAFRVGDRPLGQFLLAARGRTVHVAGVLTLDHWQGEAKPQLRILDAADPQTNRS</sequence>
<dbReference type="InterPro" id="IPR041122">
    <property type="entry name" value="RecJ_OB"/>
</dbReference>
<dbReference type="Pfam" id="PF02272">
    <property type="entry name" value="DHHA1"/>
    <property type="match status" value="1"/>
</dbReference>
<keyword evidence="5 10" id="KW-0269">Exonuclease</keyword>
<evidence type="ECO:0000256" key="5">
    <source>
        <dbReference type="ARBA" id="ARBA00022839"/>
    </source>
</evidence>
<evidence type="ECO:0000259" key="9">
    <source>
        <dbReference type="Pfam" id="PF17768"/>
    </source>
</evidence>
<dbReference type="GO" id="GO:0006281">
    <property type="term" value="P:DNA repair"/>
    <property type="evidence" value="ECO:0007669"/>
    <property type="project" value="InterPro"/>
</dbReference>
<evidence type="ECO:0000256" key="1">
    <source>
        <dbReference type="ARBA" id="ARBA00005915"/>
    </source>
</evidence>
<evidence type="ECO:0000256" key="3">
    <source>
        <dbReference type="ARBA" id="ARBA00022722"/>
    </source>
</evidence>
<dbReference type="EMBL" id="MCRJ01000073">
    <property type="protein sequence ID" value="ODN69804.1"/>
    <property type="molecule type" value="Genomic_DNA"/>
</dbReference>
<dbReference type="NCBIfam" id="TIGR00644">
    <property type="entry name" value="recJ"/>
    <property type="match status" value="1"/>
</dbReference>
<keyword evidence="3" id="KW-0540">Nuclease</keyword>
<keyword evidence="4 10" id="KW-0378">Hydrolase</keyword>
<feature type="domain" description="RecJ OB" evidence="9">
    <location>
        <begin position="485"/>
        <end position="594"/>
    </location>
</feature>
<dbReference type="AlphaFoldDB" id="A0A1E3H0I8"/>
<evidence type="ECO:0000259" key="8">
    <source>
        <dbReference type="Pfam" id="PF02272"/>
    </source>
</evidence>
<dbReference type="GO" id="GO:0003676">
    <property type="term" value="F:nucleic acid binding"/>
    <property type="evidence" value="ECO:0007669"/>
    <property type="project" value="InterPro"/>
</dbReference>
<evidence type="ECO:0000259" key="7">
    <source>
        <dbReference type="Pfam" id="PF01368"/>
    </source>
</evidence>
<comment type="similarity">
    <text evidence="1">Belongs to the RecJ family.</text>
</comment>
<name>A0A1E3H0I8_9HYPH</name>
<evidence type="ECO:0000313" key="11">
    <source>
        <dbReference type="Proteomes" id="UP000094622"/>
    </source>
</evidence>
<dbReference type="PANTHER" id="PTHR30255">
    <property type="entry name" value="SINGLE-STRANDED-DNA-SPECIFIC EXONUCLEASE RECJ"/>
    <property type="match status" value="1"/>
</dbReference>
<proteinExistence type="inferred from homology"/>